<evidence type="ECO:0000313" key="6">
    <source>
        <dbReference type="Proteomes" id="UP001289374"/>
    </source>
</evidence>
<dbReference type="EMBL" id="JACGWL010000003">
    <property type="protein sequence ID" value="KAK4405611.1"/>
    <property type="molecule type" value="Genomic_DNA"/>
</dbReference>
<gene>
    <name evidence="5" type="ORF">Sango_0567600</name>
</gene>
<dbReference type="Gene3D" id="1.20.5.4130">
    <property type="match status" value="1"/>
</dbReference>
<protein>
    <recommendedName>
        <fullName evidence="4">Disease resistance N-terminal domain-containing protein</fullName>
    </recommendedName>
</protein>
<keyword evidence="1" id="KW-0677">Repeat</keyword>
<dbReference type="GO" id="GO:0006952">
    <property type="term" value="P:defense response"/>
    <property type="evidence" value="ECO:0007669"/>
    <property type="project" value="UniProtKB-KW"/>
</dbReference>
<dbReference type="AlphaFoldDB" id="A0AAE1X5P2"/>
<comment type="caution">
    <text evidence="5">The sequence shown here is derived from an EMBL/GenBank/DDBJ whole genome shotgun (WGS) entry which is preliminary data.</text>
</comment>
<proteinExistence type="predicted"/>
<dbReference type="InterPro" id="IPR041118">
    <property type="entry name" value="Rx_N"/>
</dbReference>
<dbReference type="GO" id="GO:0000166">
    <property type="term" value="F:nucleotide binding"/>
    <property type="evidence" value="ECO:0007669"/>
    <property type="project" value="UniProtKB-KW"/>
</dbReference>
<dbReference type="Proteomes" id="UP001289374">
    <property type="component" value="Unassembled WGS sequence"/>
</dbReference>
<name>A0AAE1X5P2_9LAMI</name>
<evidence type="ECO:0000256" key="1">
    <source>
        <dbReference type="ARBA" id="ARBA00022737"/>
    </source>
</evidence>
<reference evidence="5" key="2">
    <citation type="journal article" date="2024" name="Plant">
        <title>Genomic evolution and insights into agronomic trait innovations of Sesamum species.</title>
        <authorList>
            <person name="Miao H."/>
            <person name="Wang L."/>
            <person name="Qu L."/>
            <person name="Liu H."/>
            <person name="Sun Y."/>
            <person name="Le M."/>
            <person name="Wang Q."/>
            <person name="Wei S."/>
            <person name="Zheng Y."/>
            <person name="Lin W."/>
            <person name="Duan Y."/>
            <person name="Cao H."/>
            <person name="Xiong S."/>
            <person name="Wang X."/>
            <person name="Wei L."/>
            <person name="Li C."/>
            <person name="Ma Q."/>
            <person name="Ju M."/>
            <person name="Zhao R."/>
            <person name="Li G."/>
            <person name="Mu C."/>
            <person name="Tian Q."/>
            <person name="Mei H."/>
            <person name="Zhang T."/>
            <person name="Gao T."/>
            <person name="Zhang H."/>
        </authorList>
    </citation>
    <scope>NUCLEOTIDE SEQUENCE</scope>
    <source>
        <strain evidence="5">K16</strain>
    </source>
</reference>
<evidence type="ECO:0000256" key="2">
    <source>
        <dbReference type="ARBA" id="ARBA00022741"/>
    </source>
</evidence>
<evidence type="ECO:0000259" key="4">
    <source>
        <dbReference type="Pfam" id="PF18052"/>
    </source>
</evidence>
<evidence type="ECO:0000256" key="3">
    <source>
        <dbReference type="ARBA" id="ARBA00022821"/>
    </source>
</evidence>
<reference evidence="5" key="1">
    <citation type="submission" date="2020-06" db="EMBL/GenBank/DDBJ databases">
        <authorList>
            <person name="Li T."/>
            <person name="Hu X."/>
            <person name="Zhang T."/>
            <person name="Song X."/>
            <person name="Zhang H."/>
            <person name="Dai N."/>
            <person name="Sheng W."/>
            <person name="Hou X."/>
            <person name="Wei L."/>
        </authorList>
    </citation>
    <scope>NUCLEOTIDE SEQUENCE</scope>
    <source>
        <strain evidence="5">K16</strain>
        <tissue evidence="5">Leaf</tissue>
    </source>
</reference>
<organism evidence="5 6">
    <name type="scientific">Sesamum angolense</name>
    <dbReference type="NCBI Taxonomy" id="2727404"/>
    <lineage>
        <taxon>Eukaryota</taxon>
        <taxon>Viridiplantae</taxon>
        <taxon>Streptophyta</taxon>
        <taxon>Embryophyta</taxon>
        <taxon>Tracheophyta</taxon>
        <taxon>Spermatophyta</taxon>
        <taxon>Magnoliopsida</taxon>
        <taxon>eudicotyledons</taxon>
        <taxon>Gunneridae</taxon>
        <taxon>Pentapetalae</taxon>
        <taxon>asterids</taxon>
        <taxon>lamiids</taxon>
        <taxon>Lamiales</taxon>
        <taxon>Pedaliaceae</taxon>
        <taxon>Sesamum</taxon>
    </lineage>
</organism>
<keyword evidence="2" id="KW-0547">Nucleotide-binding</keyword>
<sequence>MLLNRLAPLIEKRVREEPKGVADPRVKSWLDKLQDIAYDIDDVLDEWELENIRQKVLKEEEDANNSHDEASSDGIDSWEKKVCSFLQSVCLCFKQTIHRRSIAKSMKAINGRLDSIAQENENEFNFIPNLRRDTDKDEFKRIGTTSFVDVSEILGAAQVVLAQDARHLTLLHTVGTTDKEPFAIWQIEKLRSCFWDRNRNPYYLCSHLKRARLLSLRASQGIHKLVNLRHLLNSGGFIVDFRFPRGFENLTNLRTLDEFRVYVNGNKLECLKDLNNLGDTLRIVIGKDMDEHEAQKADL</sequence>
<evidence type="ECO:0000313" key="5">
    <source>
        <dbReference type="EMBL" id="KAK4405611.1"/>
    </source>
</evidence>
<keyword evidence="3" id="KW-0611">Plant defense</keyword>
<accession>A0AAE1X5P2</accession>
<dbReference type="Pfam" id="PF18052">
    <property type="entry name" value="Rx_N"/>
    <property type="match status" value="1"/>
</dbReference>
<feature type="domain" description="Disease resistance N-terminal" evidence="4">
    <location>
        <begin position="19"/>
        <end position="62"/>
    </location>
</feature>
<keyword evidence="6" id="KW-1185">Reference proteome</keyword>